<dbReference type="Proteomes" id="UP000789342">
    <property type="component" value="Unassembled WGS sequence"/>
</dbReference>
<gene>
    <name evidence="1" type="ORF">AMORRO_LOCUS4255</name>
</gene>
<reference evidence="1" key="1">
    <citation type="submission" date="2021-06" db="EMBL/GenBank/DDBJ databases">
        <authorList>
            <person name="Kallberg Y."/>
            <person name="Tangrot J."/>
            <person name="Rosling A."/>
        </authorList>
    </citation>
    <scope>NUCLEOTIDE SEQUENCE</scope>
    <source>
        <strain evidence="1">CL551</strain>
    </source>
</reference>
<organism evidence="1 2">
    <name type="scientific">Acaulospora morrowiae</name>
    <dbReference type="NCBI Taxonomy" id="94023"/>
    <lineage>
        <taxon>Eukaryota</taxon>
        <taxon>Fungi</taxon>
        <taxon>Fungi incertae sedis</taxon>
        <taxon>Mucoromycota</taxon>
        <taxon>Glomeromycotina</taxon>
        <taxon>Glomeromycetes</taxon>
        <taxon>Diversisporales</taxon>
        <taxon>Acaulosporaceae</taxon>
        <taxon>Acaulospora</taxon>
    </lineage>
</organism>
<proteinExistence type="predicted"/>
<dbReference type="EMBL" id="CAJVPV010002256">
    <property type="protein sequence ID" value="CAG8522036.1"/>
    <property type="molecule type" value="Genomic_DNA"/>
</dbReference>
<dbReference type="AlphaFoldDB" id="A0A9N9A9T2"/>
<evidence type="ECO:0000313" key="2">
    <source>
        <dbReference type="Proteomes" id="UP000789342"/>
    </source>
</evidence>
<name>A0A9N9A9T2_9GLOM</name>
<keyword evidence="2" id="KW-1185">Reference proteome</keyword>
<evidence type="ECO:0000313" key="1">
    <source>
        <dbReference type="EMBL" id="CAG8522036.1"/>
    </source>
</evidence>
<sequence length="130" mass="15415">MSDTEHNNLLNSISFQNNTASNQPHFQTIIWTSFWRILTSLGCHPTRTKTYLQISTKAINTLPSDDRQLLLQMYPWNKLVKLDPLPMTRRLQNTCLNMTKKWTKTLFRLFYRFSAVICPIDVAFRTLYER</sequence>
<comment type="caution">
    <text evidence="1">The sequence shown here is derived from an EMBL/GenBank/DDBJ whole genome shotgun (WGS) entry which is preliminary data.</text>
</comment>
<protein>
    <submittedName>
        <fullName evidence="1">18851_t:CDS:1</fullName>
    </submittedName>
</protein>
<accession>A0A9N9A9T2</accession>